<reference evidence="3 4" key="1">
    <citation type="journal article" date="2017" name="Front. Microbiol.">
        <title>Comparative Genomic Analysis of the Class Epsilonproteobacteria and Proposed Reclassification to Epsilonbacteraeota (phyl. nov.).</title>
        <authorList>
            <person name="Waite D.W."/>
            <person name="Vanwonterghem I."/>
            <person name="Rinke C."/>
            <person name="Parks D.H."/>
            <person name="Zhang Y."/>
            <person name="Takai K."/>
            <person name="Sievert S.M."/>
            <person name="Simon J."/>
            <person name="Campbell B.J."/>
            <person name="Hanson T.E."/>
            <person name="Woyke T."/>
            <person name="Klotz M.G."/>
            <person name="Hugenholtz P."/>
        </authorList>
    </citation>
    <scope>NUCLEOTIDE SEQUENCE [LARGE SCALE GENOMIC DNA]</scope>
    <source>
        <strain evidence="3">UBA11420</strain>
    </source>
</reference>
<dbReference type="SUPFAM" id="SSF56317">
    <property type="entry name" value="Carbon-nitrogen hydrolase"/>
    <property type="match status" value="1"/>
</dbReference>
<dbReference type="InterPro" id="IPR050345">
    <property type="entry name" value="Aliph_Amidase/BUP"/>
</dbReference>
<accession>A0A2D3WLA3</accession>
<dbReference type="Pfam" id="PF00795">
    <property type="entry name" value="CN_hydrolase"/>
    <property type="match status" value="1"/>
</dbReference>
<dbReference type="STRING" id="366522.GCA_001548055_02202"/>
<evidence type="ECO:0000259" key="2">
    <source>
        <dbReference type="PROSITE" id="PS50263"/>
    </source>
</evidence>
<dbReference type="Gene3D" id="3.60.110.10">
    <property type="entry name" value="Carbon-nitrogen hydrolase"/>
    <property type="match status" value="1"/>
</dbReference>
<dbReference type="GO" id="GO:0050126">
    <property type="term" value="F:N-carbamoylputrescine amidase activity"/>
    <property type="evidence" value="ECO:0007669"/>
    <property type="project" value="TreeGrafter"/>
</dbReference>
<name>A0A2D3WLA3_9BACT</name>
<proteinExistence type="predicted"/>
<dbReference type="PANTHER" id="PTHR43674:SF2">
    <property type="entry name" value="BETA-UREIDOPROPIONASE"/>
    <property type="match status" value="1"/>
</dbReference>
<dbReference type="GO" id="GO:0033388">
    <property type="term" value="P:putrescine biosynthetic process from arginine"/>
    <property type="evidence" value="ECO:0007669"/>
    <property type="project" value="TreeGrafter"/>
</dbReference>
<gene>
    <name evidence="3" type="ORF">CFH80_00145</name>
</gene>
<dbReference type="InterPro" id="IPR003010">
    <property type="entry name" value="C-N_Hydrolase"/>
</dbReference>
<evidence type="ECO:0000313" key="3">
    <source>
        <dbReference type="EMBL" id="DAB37333.1"/>
    </source>
</evidence>
<dbReference type="Proteomes" id="UP000231638">
    <property type="component" value="Unassembled WGS sequence"/>
</dbReference>
<dbReference type="PROSITE" id="PS50263">
    <property type="entry name" value="CN_HYDROLASE"/>
    <property type="match status" value="1"/>
</dbReference>
<sequence length="263" mass="30618">MKIAALQLSTLPMSEAKLDYYFRICQQKEVEVVLLSEYALNSFFKELETMPISMIKEQSNHKIETLKKLCAEYNLHVIAPIVNVKGDFCYKSNAHFSPKSVHFFDQQFLINYKHWNEEKFFANAIAKYTLPLFLHGGLRFGIVSGYELHFDLVWQEVMRKNVDVVLSATSSTFDSAKRWEELLKMRAMLNNVYILRANRVGSYKEEETWQFYGQSALISPYGEVEVSLGDKEEMIVATIDKDVLAEARKLWGWKKQVSKRENV</sequence>
<protein>
    <submittedName>
        <fullName evidence="3">Carbon-nitrogen hydrolase family protein</fullName>
    </submittedName>
</protein>
<comment type="caution">
    <text evidence="3">The sequence shown here is derived from an EMBL/GenBank/DDBJ whole genome shotgun (WGS) entry which is preliminary data.</text>
</comment>
<dbReference type="RefSeq" id="WP_039672258.1">
    <property type="nucleotide sequence ID" value="NZ_AP014724.1"/>
</dbReference>
<dbReference type="CDD" id="cd07197">
    <property type="entry name" value="nitrilase"/>
    <property type="match status" value="1"/>
</dbReference>
<dbReference type="PANTHER" id="PTHR43674">
    <property type="entry name" value="NITRILASE C965.09-RELATED"/>
    <property type="match status" value="1"/>
</dbReference>
<organism evidence="3 4">
    <name type="scientific">Sulfurospirillum cavolei</name>
    <dbReference type="NCBI Taxonomy" id="366522"/>
    <lineage>
        <taxon>Bacteria</taxon>
        <taxon>Pseudomonadati</taxon>
        <taxon>Campylobacterota</taxon>
        <taxon>Epsilonproteobacteria</taxon>
        <taxon>Campylobacterales</taxon>
        <taxon>Sulfurospirillaceae</taxon>
        <taxon>Sulfurospirillum</taxon>
    </lineage>
</organism>
<dbReference type="EMBL" id="DLUG01000005">
    <property type="protein sequence ID" value="DAB37333.1"/>
    <property type="molecule type" value="Genomic_DNA"/>
</dbReference>
<evidence type="ECO:0000313" key="4">
    <source>
        <dbReference type="Proteomes" id="UP000231638"/>
    </source>
</evidence>
<dbReference type="InterPro" id="IPR036526">
    <property type="entry name" value="C-N_Hydrolase_sf"/>
</dbReference>
<feature type="domain" description="CN hydrolase" evidence="2">
    <location>
        <begin position="1"/>
        <end position="241"/>
    </location>
</feature>
<evidence type="ECO:0000256" key="1">
    <source>
        <dbReference type="ARBA" id="ARBA00022801"/>
    </source>
</evidence>
<keyword evidence="1 3" id="KW-0378">Hydrolase</keyword>
<dbReference type="AlphaFoldDB" id="A0A2D3WLA3"/>